<sequence>MKINMRAEIPGIDGEPMKTPALTIACPECKYAIEVKEGEPLTLKKMCVEALNGIQENGCTMERKASQFEIMVKILVSDEPELGAKEVTIIEEMIGASRYLAFPAGKAKLVGRSTDCSTWGASGAAKVDHWQNNVNGAATFAPTDKAEVKVRVNEWGFITGVRIFVGFVRAAKTPVGGTLTITHGFDGKTFEKSLPARSVGRRAVRYTVPGGAKSNEFIKMAVK</sequence>
<organism evidence="1">
    <name type="scientific">marine sediment metagenome</name>
    <dbReference type="NCBI Taxonomy" id="412755"/>
    <lineage>
        <taxon>unclassified sequences</taxon>
        <taxon>metagenomes</taxon>
        <taxon>ecological metagenomes</taxon>
    </lineage>
</organism>
<reference evidence="1" key="1">
    <citation type="journal article" date="2015" name="Nature">
        <title>Complex archaea that bridge the gap between prokaryotes and eukaryotes.</title>
        <authorList>
            <person name="Spang A."/>
            <person name="Saw J.H."/>
            <person name="Jorgensen S.L."/>
            <person name="Zaremba-Niedzwiedzka K."/>
            <person name="Martijn J."/>
            <person name="Lind A.E."/>
            <person name="van Eijk R."/>
            <person name="Schleper C."/>
            <person name="Guy L."/>
            <person name="Ettema T.J."/>
        </authorList>
    </citation>
    <scope>NUCLEOTIDE SEQUENCE</scope>
</reference>
<accession>A0A0F9C7Z5</accession>
<dbReference type="EMBL" id="LAZR01045587">
    <property type="protein sequence ID" value="KKK98509.1"/>
    <property type="molecule type" value="Genomic_DNA"/>
</dbReference>
<comment type="caution">
    <text evidence="1">The sequence shown here is derived from an EMBL/GenBank/DDBJ whole genome shotgun (WGS) entry which is preliminary data.</text>
</comment>
<name>A0A0F9C7Z5_9ZZZZ</name>
<dbReference type="AlphaFoldDB" id="A0A0F9C7Z5"/>
<proteinExistence type="predicted"/>
<protein>
    <submittedName>
        <fullName evidence="1">Uncharacterized protein</fullName>
    </submittedName>
</protein>
<evidence type="ECO:0000313" key="1">
    <source>
        <dbReference type="EMBL" id="KKK98509.1"/>
    </source>
</evidence>
<gene>
    <name evidence="1" type="ORF">LCGC14_2642050</name>
</gene>